<gene>
    <name evidence="1" type="ORF">METZ01_LOCUS505785</name>
</gene>
<protein>
    <recommendedName>
        <fullName evidence="2">Radical SAM protein</fullName>
    </recommendedName>
</protein>
<dbReference type="EMBL" id="UINC01223646">
    <property type="protein sequence ID" value="SVE52931.1"/>
    <property type="molecule type" value="Genomic_DNA"/>
</dbReference>
<name>A0A383E883_9ZZZZ</name>
<dbReference type="AlphaFoldDB" id="A0A383E883"/>
<evidence type="ECO:0000313" key="1">
    <source>
        <dbReference type="EMBL" id="SVE52931.1"/>
    </source>
</evidence>
<proteinExistence type="predicted"/>
<sequence length="173" mass="19684">MLLSFYDLGKQPKIISEIYNKINSNIVEIDFVDYSLESREVELDTYDAIGIYASMHTATVLASEYLSNKVLPDKIFTFGLYGHVLSDGDSRIQYIESIDSDQLDTYLDLVTNDDFSFKETVPDRSIFPHISEYARLIKGDNTLITGSAETTYGCKHLCTHCPIPIQFNGRFRL</sequence>
<feature type="non-terminal residue" evidence="1">
    <location>
        <position position="173"/>
    </location>
</feature>
<reference evidence="1" key="1">
    <citation type="submission" date="2018-05" db="EMBL/GenBank/DDBJ databases">
        <authorList>
            <person name="Lanie J.A."/>
            <person name="Ng W.-L."/>
            <person name="Kazmierczak K.M."/>
            <person name="Andrzejewski T.M."/>
            <person name="Davidsen T.M."/>
            <person name="Wayne K.J."/>
            <person name="Tettelin H."/>
            <person name="Glass J.I."/>
            <person name="Rusch D."/>
            <person name="Podicherti R."/>
            <person name="Tsui H.-C.T."/>
            <person name="Winkler M.E."/>
        </authorList>
    </citation>
    <scope>NUCLEOTIDE SEQUENCE</scope>
</reference>
<evidence type="ECO:0008006" key="2">
    <source>
        <dbReference type="Google" id="ProtNLM"/>
    </source>
</evidence>
<organism evidence="1">
    <name type="scientific">marine metagenome</name>
    <dbReference type="NCBI Taxonomy" id="408172"/>
    <lineage>
        <taxon>unclassified sequences</taxon>
        <taxon>metagenomes</taxon>
        <taxon>ecological metagenomes</taxon>
    </lineage>
</organism>
<accession>A0A383E883</accession>